<protein>
    <recommendedName>
        <fullName evidence="3">Polysaccharide deacetylase</fullName>
    </recommendedName>
</protein>
<accession>A0A7Z7FD22</accession>
<dbReference type="GO" id="GO:0005975">
    <property type="term" value="P:carbohydrate metabolic process"/>
    <property type="evidence" value="ECO:0007669"/>
    <property type="project" value="InterPro"/>
</dbReference>
<dbReference type="RefSeq" id="WP_202905699.1">
    <property type="nucleotide sequence ID" value="NZ_FNCA01000001.1"/>
</dbReference>
<dbReference type="Proteomes" id="UP000199259">
    <property type="component" value="Unassembled WGS sequence"/>
</dbReference>
<proteinExistence type="predicted"/>
<organism evidence="1 2">
    <name type="scientific">Methanolobus vulcani</name>
    <dbReference type="NCBI Taxonomy" id="38026"/>
    <lineage>
        <taxon>Archaea</taxon>
        <taxon>Methanobacteriati</taxon>
        <taxon>Methanobacteriota</taxon>
        <taxon>Stenosarchaea group</taxon>
        <taxon>Methanomicrobia</taxon>
        <taxon>Methanosarcinales</taxon>
        <taxon>Methanosarcinaceae</taxon>
        <taxon>Methanolobus</taxon>
    </lineage>
</organism>
<dbReference type="OrthoDB" id="301436at2157"/>
<dbReference type="SUPFAM" id="SSF88713">
    <property type="entry name" value="Glycoside hydrolase/deacetylase"/>
    <property type="match status" value="1"/>
</dbReference>
<dbReference type="InterPro" id="IPR011330">
    <property type="entry name" value="Glyco_hydro/deAcase_b/a-brl"/>
</dbReference>
<evidence type="ECO:0000313" key="2">
    <source>
        <dbReference type="Proteomes" id="UP000199259"/>
    </source>
</evidence>
<name>A0A7Z7FD22_9EURY</name>
<sequence>MRDFTLAKYEELIEAIESTEYKPMPVLDYLLSPEERCIILRHDVDRAVDRNLEMARLEAEYGVRSTYYFRHVKDVFIPSAIEEVADLGHEVGFHYEVMDKAKGDKEEALEIFRTELEDLRKYAKVTTACMHGNPFASWSNRDLWKDHNYTDLGIVGEPYFSIDYSKVLYLTDTGRTWADRNIRVKDVLESPDNELSVRYGKTIKSTDDVINLVKREEVEQMCILAHPNRWCDGMLGWTKELVMQNLKNVGKAGIIQYRKMTR</sequence>
<evidence type="ECO:0000313" key="1">
    <source>
        <dbReference type="EMBL" id="SDF25005.1"/>
    </source>
</evidence>
<dbReference type="AlphaFoldDB" id="A0A7Z7FD22"/>
<comment type="caution">
    <text evidence="1">The sequence shown here is derived from an EMBL/GenBank/DDBJ whole genome shotgun (WGS) entry which is preliminary data.</text>
</comment>
<evidence type="ECO:0008006" key="3">
    <source>
        <dbReference type="Google" id="ProtNLM"/>
    </source>
</evidence>
<reference evidence="1 2" key="1">
    <citation type="submission" date="2016-10" db="EMBL/GenBank/DDBJ databases">
        <authorList>
            <person name="Varghese N."/>
            <person name="Submissions S."/>
        </authorList>
    </citation>
    <scope>NUCLEOTIDE SEQUENCE [LARGE SCALE GENOMIC DNA]</scope>
    <source>
        <strain evidence="1 2">PL 12/M</strain>
    </source>
</reference>
<keyword evidence="2" id="KW-1185">Reference proteome</keyword>
<dbReference type="EMBL" id="FNCA01000001">
    <property type="protein sequence ID" value="SDF25005.1"/>
    <property type="molecule type" value="Genomic_DNA"/>
</dbReference>
<gene>
    <name evidence="1" type="ORF">SAMN04488589_0117</name>
</gene>